<dbReference type="SUPFAM" id="SSF49785">
    <property type="entry name" value="Galactose-binding domain-like"/>
    <property type="match status" value="2"/>
</dbReference>
<evidence type="ECO:0000313" key="4">
    <source>
        <dbReference type="EMBL" id="SEP52517.1"/>
    </source>
</evidence>
<sequence length="1048" mass="109875">MHGSDGLNRRQALRVLGAGGVAVFAAGLVTPMAAAAEPAPAGSTGGRPAGPPDDVAATYHRVLLRHTRWAESQFDAAKGIYPATDFTFAVVLGNAVLLTRDGYDASVTGVSQDVLHKHTVDTIRHFAASNLLTGGTEWGKRLFFDTTFQSYFQLAARLLWTDLDDATRANVEKIATEQAAYTTALGTGNDPMSGDWTPHGLTGGYVGDTKLEEMGVYAQSLAPGLAWAPGDPRAAAWRSSFGAWSRNEGGLPAADLANPRLVDGIAVSANTATNLYDTFLVENHGSFGPHYQEELWRTSGRNSMHFLLSGQPLPEVLTAQPNGELLWRTMLLMTSDAGEPLMPMVNDREHLYGRDVIPLAFRAQVLGDRYAARAEADLAARLEPYQAYPPVDRVTKFSGEPKYEPEARAEIAISYLLHEWRASHGGTVRPVSVAEFDAHALGVADFGTGPGLVAHRSPAAWAATVTKPGFVKFAWQPHHDDWLFALSGATPMFLPSTALAVRERHTATWTKVRDGFDGSVGVLKFDTGYAGFATLPTGAAVYASTGVADGEGVVSVYNLDMPGMPGLDGGRTYRAAEGTVTVPVATAPPAGGRVDDLVFPAVTARYVRMLGVQPDPAYGYSLWAFEVRDGASGADLARAGTATASSAAPGKEAKLATDGDPATRWAVSTADRPRADSWLAVDLGAPQAFDRVRLSWEAAAGRKYRVETSADGVTWAPSATYPKPALTTTGGWLDVDGRAGFVVSGSERPITVSGDRLALADGPVAPMLVECYPDPRDLAAVSRGARPASSAPSVRASVVDGHLVLLNLSGAAATTVVSLPQPGGSVALYRGEQVVTAGGSDLTAALAPAEGRIEPAWFTLRGAFGRAVPARLRATVSHAAELKLTAPAGAPMLLTVQPAGEPARTVTVPGGRTVTVTARQTRPYPLDDLALGAVTFPAEPLPQGMSSPGAAVDDNPATAWHPGANGRMVVDLGAVVPVAAAELSWAPGRIPTAAVEYSTDGRTYTAAPAPGRGRTVSVPLKASARYVAVRVTDSRPGAADLTRLSVRG</sequence>
<dbReference type="Proteomes" id="UP000198582">
    <property type="component" value="Unassembled WGS sequence"/>
</dbReference>
<feature type="domain" description="F5/8 type C" evidence="3">
    <location>
        <begin position="620"/>
        <end position="715"/>
    </location>
</feature>
<dbReference type="PROSITE" id="PS51318">
    <property type="entry name" value="TAT"/>
    <property type="match status" value="1"/>
</dbReference>
<dbReference type="Gene3D" id="2.60.120.260">
    <property type="entry name" value="Galactose-binding domain-like"/>
    <property type="match status" value="2"/>
</dbReference>
<dbReference type="InterPro" id="IPR000421">
    <property type="entry name" value="FA58C"/>
</dbReference>
<dbReference type="InterPro" id="IPR006311">
    <property type="entry name" value="TAT_signal"/>
</dbReference>
<keyword evidence="2" id="KW-1133">Transmembrane helix</keyword>
<gene>
    <name evidence="4" type="ORF">SAMN04489732_120184</name>
</gene>
<dbReference type="Pfam" id="PF00754">
    <property type="entry name" value="F5_F8_type_C"/>
    <property type="match status" value="2"/>
</dbReference>
<dbReference type="PROSITE" id="PS50022">
    <property type="entry name" value="FA58C_3"/>
    <property type="match status" value="2"/>
</dbReference>
<dbReference type="EMBL" id="FOEF01000020">
    <property type="protein sequence ID" value="SEP52517.1"/>
    <property type="molecule type" value="Genomic_DNA"/>
</dbReference>
<evidence type="ECO:0000313" key="5">
    <source>
        <dbReference type="Proteomes" id="UP000198582"/>
    </source>
</evidence>
<dbReference type="AlphaFoldDB" id="A0A1H8YK43"/>
<keyword evidence="2" id="KW-0472">Membrane</keyword>
<evidence type="ECO:0000256" key="2">
    <source>
        <dbReference type="SAM" id="Phobius"/>
    </source>
</evidence>
<feature type="region of interest" description="Disordered" evidence="1">
    <location>
        <begin position="642"/>
        <end position="662"/>
    </location>
</feature>
<feature type="transmembrane region" description="Helical" evidence="2">
    <location>
        <begin position="12"/>
        <end position="34"/>
    </location>
</feature>
<reference evidence="5" key="1">
    <citation type="submission" date="2016-10" db="EMBL/GenBank/DDBJ databases">
        <authorList>
            <person name="Varghese N."/>
            <person name="Submissions S."/>
        </authorList>
    </citation>
    <scope>NUCLEOTIDE SEQUENCE [LARGE SCALE GENOMIC DNA]</scope>
    <source>
        <strain evidence="5">DSM 44993</strain>
    </source>
</reference>
<feature type="domain" description="F5/8 type C" evidence="3">
    <location>
        <begin position="918"/>
        <end position="1048"/>
    </location>
</feature>
<evidence type="ECO:0000256" key="1">
    <source>
        <dbReference type="SAM" id="MobiDB-lite"/>
    </source>
</evidence>
<protein>
    <submittedName>
        <fullName evidence="4">F5/8 type C domain-containing protein</fullName>
    </submittedName>
</protein>
<name>A0A1H8YK43_9PSEU</name>
<evidence type="ECO:0000259" key="3">
    <source>
        <dbReference type="PROSITE" id="PS50022"/>
    </source>
</evidence>
<organism evidence="4 5">
    <name type="scientific">Amycolatopsis saalfeldensis</name>
    <dbReference type="NCBI Taxonomy" id="394193"/>
    <lineage>
        <taxon>Bacteria</taxon>
        <taxon>Bacillati</taxon>
        <taxon>Actinomycetota</taxon>
        <taxon>Actinomycetes</taxon>
        <taxon>Pseudonocardiales</taxon>
        <taxon>Pseudonocardiaceae</taxon>
        <taxon>Amycolatopsis</taxon>
    </lineage>
</organism>
<proteinExistence type="predicted"/>
<dbReference type="InterPro" id="IPR008979">
    <property type="entry name" value="Galactose-bd-like_sf"/>
</dbReference>
<dbReference type="RefSeq" id="WP_245787663.1">
    <property type="nucleotide sequence ID" value="NZ_FOEF01000020.1"/>
</dbReference>
<keyword evidence="2" id="KW-0812">Transmembrane</keyword>
<dbReference type="STRING" id="394193.SAMN04489732_120184"/>
<keyword evidence="5" id="KW-1185">Reference proteome</keyword>
<accession>A0A1H8YK43</accession>